<protein>
    <submittedName>
        <fullName evidence="1">Uncharacterized protein</fullName>
    </submittedName>
</protein>
<dbReference type="EMBL" id="JAAIYO010000001">
    <property type="protein sequence ID" value="MBE4746670.1"/>
    <property type="molecule type" value="Genomic_DNA"/>
</dbReference>
<accession>A0ABR9PFH5</accession>
<dbReference type="Proteomes" id="UP001516472">
    <property type="component" value="Unassembled WGS sequence"/>
</dbReference>
<reference evidence="1 2" key="1">
    <citation type="submission" date="2020-02" db="EMBL/GenBank/DDBJ databases">
        <authorList>
            <person name="Babadi Z.K."/>
            <person name="Risdian C."/>
            <person name="Ebrahimipour G.H."/>
            <person name="Wink J."/>
        </authorList>
    </citation>
    <scope>NUCLEOTIDE SEQUENCE [LARGE SCALE GENOMIC DNA]</scope>
    <source>
        <strain evidence="1 2">ZKHCc1 1396</strain>
    </source>
</reference>
<proteinExistence type="predicted"/>
<sequence length="59" mass="6185">MSNFSSSVVGDNACNLTAQAFMPAVQDFLKKLISSPRFEKDFAASAEANATTTQAVPGT</sequence>
<organism evidence="1 2">
    <name type="scientific">Corallococcus soli</name>
    <dbReference type="NCBI Taxonomy" id="2710757"/>
    <lineage>
        <taxon>Bacteria</taxon>
        <taxon>Pseudomonadati</taxon>
        <taxon>Myxococcota</taxon>
        <taxon>Myxococcia</taxon>
        <taxon>Myxococcales</taxon>
        <taxon>Cystobacterineae</taxon>
        <taxon>Myxococcaceae</taxon>
        <taxon>Corallococcus</taxon>
    </lineage>
</organism>
<name>A0ABR9PFH5_9BACT</name>
<keyword evidence="2" id="KW-1185">Reference proteome</keyword>
<dbReference type="RefSeq" id="WP_193346102.1">
    <property type="nucleotide sequence ID" value="NZ_CBCSIP010000089.1"/>
</dbReference>
<evidence type="ECO:0000313" key="1">
    <source>
        <dbReference type="EMBL" id="MBE4746670.1"/>
    </source>
</evidence>
<comment type="caution">
    <text evidence="1">The sequence shown here is derived from an EMBL/GenBank/DDBJ whole genome shotgun (WGS) entry which is preliminary data.</text>
</comment>
<evidence type="ECO:0000313" key="2">
    <source>
        <dbReference type="Proteomes" id="UP001516472"/>
    </source>
</evidence>
<gene>
    <name evidence="1" type="ORF">G4177_00605</name>
</gene>